<feature type="region of interest" description="Disordered" evidence="10">
    <location>
        <begin position="1"/>
        <end position="22"/>
    </location>
</feature>
<gene>
    <name evidence="12" type="ORF">DP107_07915</name>
</gene>
<evidence type="ECO:0000256" key="2">
    <source>
        <dbReference type="ARBA" id="ARBA00022559"/>
    </source>
</evidence>
<dbReference type="EMBL" id="QMDX01000003">
    <property type="protein sequence ID" value="TSD14915.1"/>
    <property type="molecule type" value="Genomic_DNA"/>
</dbReference>
<dbReference type="PANTHER" id="PTHR42801:SF4">
    <property type="entry name" value="AHPC_TSA FAMILY PROTEIN"/>
    <property type="match status" value="1"/>
</dbReference>
<name>A0A554NC57_9EURY</name>
<keyword evidence="13" id="KW-1185">Reference proteome</keyword>
<dbReference type="InParanoid" id="A0A554NC57"/>
<evidence type="ECO:0000313" key="12">
    <source>
        <dbReference type="EMBL" id="TSD14915.1"/>
    </source>
</evidence>
<dbReference type="InterPro" id="IPR036249">
    <property type="entry name" value="Thioredoxin-like_sf"/>
</dbReference>
<evidence type="ECO:0000256" key="10">
    <source>
        <dbReference type="SAM" id="MobiDB-lite"/>
    </source>
</evidence>
<keyword evidence="2" id="KW-0575">Peroxidase</keyword>
<evidence type="ECO:0000256" key="6">
    <source>
        <dbReference type="ARBA" id="ARBA00023284"/>
    </source>
</evidence>
<feature type="domain" description="Thioredoxin" evidence="11">
    <location>
        <begin position="2"/>
        <end position="146"/>
    </location>
</feature>
<evidence type="ECO:0000256" key="4">
    <source>
        <dbReference type="ARBA" id="ARBA00023002"/>
    </source>
</evidence>
<comment type="similarity">
    <text evidence="8">Belongs to the peroxiredoxin family. BCP/PrxQ subfamily.</text>
</comment>
<evidence type="ECO:0000313" key="13">
    <source>
        <dbReference type="Proteomes" id="UP000319894"/>
    </source>
</evidence>
<proteinExistence type="inferred from homology"/>
<dbReference type="Proteomes" id="UP000319894">
    <property type="component" value="Unassembled WGS sequence"/>
</dbReference>
<dbReference type="GO" id="GO:0034599">
    <property type="term" value="P:cellular response to oxidative stress"/>
    <property type="evidence" value="ECO:0007669"/>
    <property type="project" value="TreeGrafter"/>
</dbReference>
<evidence type="ECO:0000256" key="7">
    <source>
        <dbReference type="ARBA" id="ARBA00032824"/>
    </source>
</evidence>
<dbReference type="InterPro" id="IPR000866">
    <property type="entry name" value="AhpC/TSA"/>
</dbReference>
<keyword evidence="3" id="KW-0049">Antioxidant</keyword>
<comment type="caution">
    <text evidence="12">The sequence shown here is derived from an EMBL/GenBank/DDBJ whole genome shotgun (WGS) entry which is preliminary data.</text>
</comment>
<sequence length="157" mass="16560">MLEPGDDAPAVTASNQHGEPVSPDYEGVTVCYFYPEDETPGCTVEAQQFTAEAEAYADAGVTVYGISTDDVDAHADFAEKEGITFDLLADPGGTVCEAFGVPRITGRAKRTTFVVVDGTVERVYEGVNPDGHARDLLLDLLDDELVELSGAAGRDAG</sequence>
<keyword evidence="4" id="KW-0560">Oxidoreductase</keyword>
<dbReference type="InterPro" id="IPR050924">
    <property type="entry name" value="Peroxiredoxin_BCP/PrxQ"/>
</dbReference>
<evidence type="ECO:0000256" key="1">
    <source>
        <dbReference type="ARBA" id="ARBA00013017"/>
    </source>
</evidence>
<evidence type="ECO:0000256" key="3">
    <source>
        <dbReference type="ARBA" id="ARBA00022862"/>
    </source>
</evidence>
<organism evidence="12 13">
    <name type="scientific">Haloglomus irregulare</name>
    <dbReference type="NCBI Taxonomy" id="2234134"/>
    <lineage>
        <taxon>Archaea</taxon>
        <taxon>Methanobacteriati</taxon>
        <taxon>Methanobacteriota</taxon>
        <taxon>Stenosarchaea group</taxon>
        <taxon>Halobacteria</taxon>
        <taxon>Halobacteriales</taxon>
        <taxon>Natronomonadaceae</taxon>
        <taxon>Haloglomus</taxon>
    </lineage>
</organism>
<dbReference type="PROSITE" id="PS51352">
    <property type="entry name" value="THIOREDOXIN_2"/>
    <property type="match status" value="1"/>
</dbReference>
<keyword evidence="5" id="KW-1015">Disulfide bond</keyword>
<dbReference type="PANTHER" id="PTHR42801">
    <property type="entry name" value="THIOREDOXIN-DEPENDENT PEROXIDE REDUCTASE"/>
    <property type="match status" value="1"/>
</dbReference>
<dbReference type="GO" id="GO:0008379">
    <property type="term" value="F:thioredoxin peroxidase activity"/>
    <property type="evidence" value="ECO:0007669"/>
    <property type="project" value="TreeGrafter"/>
</dbReference>
<comment type="catalytic activity">
    <reaction evidence="9">
        <text>a hydroperoxide + [thioredoxin]-dithiol = an alcohol + [thioredoxin]-disulfide + H2O</text>
        <dbReference type="Rhea" id="RHEA:62620"/>
        <dbReference type="Rhea" id="RHEA-COMP:10698"/>
        <dbReference type="Rhea" id="RHEA-COMP:10700"/>
        <dbReference type="ChEBI" id="CHEBI:15377"/>
        <dbReference type="ChEBI" id="CHEBI:29950"/>
        <dbReference type="ChEBI" id="CHEBI:30879"/>
        <dbReference type="ChEBI" id="CHEBI:35924"/>
        <dbReference type="ChEBI" id="CHEBI:50058"/>
        <dbReference type="EC" id="1.11.1.24"/>
    </reaction>
</comment>
<evidence type="ECO:0000256" key="5">
    <source>
        <dbReference type="ARBA" id="ARBA00023157"/>
    </source>
</evidence>
<dbReference type="InterPro" id="IPR013766">
    <property type="entry name" value="Thioredoxin_domain"/>
</dbReference>
<dbReference type="RefSeq" id="WP_144261591.1">
    <property type="nucleotide sequence ID" value="NZ_QMDX01000003.1"/>
</dbReference>
<dbReference type="SUPFAM" id="SSF52833">
    <property type="entry name" value="Thioredoxin-like"/>
    <property type="match status" value="1"/>
</dbReference>
<dbReference type="AlphaFoldDB" id="A0A554NC57"/>
<dbReference type="OrthoDB" id="145578at2157"/>
<dbReference type="GO" id="GO:0045454">
    <property type="term" value="P:cell redox homeostasis"/>
    <property type="evidence" value="ECO:0007669"/>
    <property type="project" value="TreeGrafter"/>
</dbReference>
<dbReference type="Gene3D" id="3.40.30.10">
    <property type="entry name" value="Glutaredoxin"/>
    <property type="match status" value="1"/>
</dbReference>
<reference evidence="12 13" key="1">
    <citation type="submission" date="2018-06" db="EMBL/GenBank/DDBJ databases">
        <title>Natronomonas sp. F16-60 a new haloarchaeon isolated from a solar saltern of Isla Cristina, Huelva, Spain.</title>
        <authorList>
            <person name="Duran-Viseras A."/>
            <person name="Sanchez-Porro C."/>
            <person name="Ventosa A."/>
        </authorList>
    </citation>
    <scope>NUCLEOTIDE SEQUENCE [LARGE SCALE GENOMIC DNA]</scope>
    <source>
        <strain evidence="12 13">F16-60</strain>
    </source>
</reference>
<accession>A0A554NC57</accession>
<dbReference type="CDD" id="cd03017">
    <property type="entry name" value="PRX_BCP"/>
    <property type="match status" value="1"/>
</dbReference>
<dbReference type="GO" id="GO:0005737">
    <property type="term" value="C:cytoplasm"/>
    <property type="evidence" value="ECO:0007669"/>
    <property type="project" value="TreeGrafter"/>
</dbReference>
<dbReference type="EC" id="1.11.1.24" evidence="1"/>
<evidence type="ECO:0000259" key="11">
    <source>
        <dbReference type="PROSITE" id="PS51352"/>
    </source>
</evidence>
<keyword evidence="6" id="KW-0676">Redox-active center</keyword>
<dbReference type="Pfam" id="PF00578">
    <property type="entry name" value="AhpC-TSA"/>
    <property type="match status" value="1"/>
</dbReference>
<protein>
    <recommendedName>
        <fullName evidence="1">thioredoxin-dependent peroxiredoxin</fullName>
        <ecNumber evidence="1">1.11.1.24</ecNumber>
    </recommendedName>
    <alternativeName>
        <fullName evidence="7">Thioredoxin peroxidase</fullName>
    </alternativeName>
</protein>
<evidence type="ECO:0000256" key="8">
    <source>
        <dbReference type="ARBA" id="ARBA00038489"/>
    </source>
</evidence>
<evidence type="ECO:0000256" key="9">
    <source>
        <dbReference type="ARBA" id="ARBA00049091"/>
    </source>
</evidence>